<dbReference type="EMBL" id="ABOX02000054">
    <property type="protein sequence ID" value="EEF57899.1"/>
    <property type="molecule type" value="Genomic_DNA"/>
</dbReference>
<dbReference type="CDD" id="cd17535">
    <property type="entry name" value="REC_NarL-like"/>
    <property type="match status" value="1"/>
</dbReference>
<gene>
    <name evidence="6" type="ORF">Cflav_PD0849</name>
</gene>
<dbReference type="PANTHER" id="PTHR43214:SF43">
    <property type="entry name" value="TWO-COMPONENT RESPONSE REGULATOR"/>
    <property type="match status" value="1"/>
</dbReference>
<evidence type="ECO:0000313" key="6">
    <source>
        <dbReference type="EMBL" id="EEF57899.1"/>
    </source>
</evidence>
<dbReference type="SMART" id="SM00421">
    <property type="entry name" value="HTH_LUXR"/>
    <property type="match status" value="1"/>
</dbReference>
<feature type="domain" description="Response regulatory" evidence="5">
    <location>
        <begin position="10"/>
        <end position="126"/>
    </location>
</feature>
<dbReference type="InterPro" id="IPR016032">
    <property type="entry name" value="Sig_transdc_resp-reg_C-effctor"/>
</dbReference>
<evidence type="ECO:0000259" key="5">
    <source>
        <dbReference type="PROSITE" id="PS50110"/>
    </source>
</evidence>
<dbReference type="PANTHER" id="PTHR43214">
    <property type="entry name" value="TWO-COMPONENT RESPONSE REGULATOR"/>
    <property type="match status" value="1"/>
</dbReference>
<evidence type="ECO:0000256" key="3">
    <source>
        <dbReference type="PROSITE-ProRule" id="PRU00169"/>
    </source>
</evidence>
<dbReference type="PROSITE" id="PS50043">
    <property type="entry name" value="HTH_LUXR_2"/>
    <property type="match status" value="1"/>
</dbReference>
<dbReference type="OrthoDB" id="191163at2"/>
<keyword evidence="2" id="KW-0238">DNA-binding</keyword>
<dbReference type="GO" id="GO:0003677">
    <property type="term" value="F:DNA binding"/>
    <property type="evidence" value="ECO:0007669"/>
    <property type="project" value="UniProtKB-KW"/>
</dbReference>
<proteinExistence type="predicted"/>
<protein>
    <submittedName>
        <fullName evidence="6">Two component transcriptional regulator, LuxR family</fullName>
    </submittedName>
</protein>
<evidence type="ECO:0000259" key="4">
    <source>
        <dbReference type="PROSITE" id="PS50043"/>
    </source>
</evidence>
<evidence type="ECO:0000256" key="2">
    <source>
        <dbReference type="ARBA" id="ARBA00023125"/>
    </source>
</evidence>
<dbReference type="InterPro" id="IPR039420">
    <property type="entry name" value="WalR-like"/>
</dbReference>
<dbReference type="Gene3D" id="3.40.50.2300">
    <property type="match status" value="1"/>
</dbReference>
<dbReference type="AlphaFoldDB" id="B9XQH4"/>
<dbReference type="SUPFAM" id="SSF52172">
    <property type="entry name" value="CheY-like"/>
    <property type="match status" value="1"/>
</dbReference>
<dbReference type="PROSITE" id="PS00622">
    <property type="entry name" value="HTH_LUXR_1"/>
    <property type="match status" value="1"/>
</dbReference>
<dbReference type="Pfam" id="PF00072">
    <property type="entry name" value="Response_reg"/>
    <property type="match status" value="1"/>
</dbReference>
<dbReference type="GO" id="GO:0006355">
    <property type="term" value="P:regulation of DNA-templated transcription"/>
    <property type="evidence" value="ECO:0007669"/>
    <property type="project" value="InterPro"/>
</dbReference>
<organism evidence="6 7">
    <name type="scientific">Pedosphaera parvula (strain Ellin514)</name>
    <dbReference type="NCBI Taxonomy" id="320771"/>
    <lineage>
        <taxon>Bacteria</taxon>
        <taxon>Pseudomonadati</taxon>
        <taxon>Verrucomicrobiota</taxon>
        <taxon>Pedosphaerae</taxon>
        <taxon>Pedosphaerales</taxon>
        <taxon>Pedosphaeraceae</taxon>
        <taxon>Pedosphaera</taxon>
    </lineage>
</organism>
<dbReference type="InterPro" id="IPR058245">
    <property type="entry name" value="NreC/VraR/RcsB-like_REC"/>
</dbReference>
<keyword evidence="1 3" id="KW-0597">Phosphoprotein</keyword>
<dbReference type="Proteomes" id="UP000003688">
    <property type="component" value="Unassembled WGS sequence"/>
</dbReference>
<dbReference type="SMART" id="SM00448">
    <property type="entry name" value="REC"/>
    <property type="match status" value="1"/>
</dbReference>
<dbReference type="PROSITE" id="PS50110">
    <property type="entry name" value="RESPONSE_REGULATORY"/>
    <property type="match status" value="1"/>
</dbReference>
<name>B9XQH4_PEDPL</name>
<dbReference type="STRING" id="320771.Cflav_PD0849"/>
<dbReference type="Pfam" id="PF00196">
    <property type="entry name" value="GerE"/>
    <property type="match status" value="1"/>
</dbReference>
<dbReference type="InterPro" id="IPR000792">
    <property type="entry name" value="Tscrpt_reg_LuxR_C"/>
</dbReference>
<sequence>MTKQPTEKSRVLIVDDHPLFREGLQQMIDRDPSLVVCGEAADAVQAMEAINTLKPNLVLVDISLGNASGIDLIKNIKNQHDDLPVLVVSMHDESLYAERALRAGAMGYVMKHEPAKTVRGAIYKVLGGDIYLSERMASSMLVKFMKGKTDEPLSPLEILSDRELEVFRMLGQGKGTRQIAEEMNLTIATINSFRARIKDKLHLKSSTEVMLHAIQSFREGAEK</sequence>
<dbReference type="RefSeq" id="WP_007418060.1">
    <property type="nucleotide sequence ID" value="NZ_ABOX02000054.1"/>
</dbReference>
<dbReference type="PRINTS" id="PR00038">
    <property type="entry name" value="HTHLUXR"/>
</dbReference>
<accession>B9XQH4</accession>
<comment type="caution">
    <text evidence="6">The sequence shown here is derived from an EMBL/GenBank/DDBJ whole genome shotgun (WGS) entry which is preliminary data.</text>
</comment>
<feature type="domain" description="HTH luxR-type" evidence="4">
    <location>
        <begin position="152"/>
        <end position="217"/>
    </location>
</feature>
<dbReference type="CDD" id="cd06170">
    <property type="entry name" value="LuxR_C_like"/>
    <property type="match status" value="1"/>
</dbReference>
<evidence type="ECO:0000256" key="1">
    <source>
        <dbReference type="ARBA" id="ARBA00022553"/>
    </source>
</evidence>
<reference evidence="6 7" key="1">
    <citation type="journal article" date="2011" name="J. Bacteriol.">
        <title>Genome sequence of 'Pedosphaera parvula' Ellin514, an aerobic Verrucomicrobial isolate from pasture soil.</title>
        <authorList>
            <person name="Kant R."/>
            <person name="van Passel M.W."/>
            <person name="Sangwan P."/>
            <person name="Palva A."/>
            <person name="Lucas S."/>
            <person name="Copeland A."/>
            <person name="Lapidus A."/>
            <person name="Glavina Del Rio T."/>
            <person name="Dalin E."/>
            <person name="Tice H."/>
            <person name="Bruce D."/>
            <person name="Goodwin L."/>
            <person name="Pitluck S."/>
            <person name="Chertkov O."/>
            <person name="Larimer F.W."/>
            <person name="Land M.L."/>
            <person name="Hauser L."/>
            <person name="Brettin T.S."/>
            <person name="Detter J.C."/>
            <person name="Han S."/>
            <person name="de Vos W.M."/>
            <person name="Janssen P.H."/>
            <person name="Smidt H."/>
        </authorList>
    </citation>
    <scope>NUCLEOTIDE SEQUENCE [LARGE SCALE GENOMIC DNA]</scope>
    <source>
        <strain evidence="6 7">Ellin514</strain>
    </source>
</reference>
<evidence type="ECO:0000313" key="7">
    <source>
        <dbReference type="Proteomes" id="UP000003688"/>
    </source>
</evidence>
<dbReference type="GO" id="GO:0000160">
    <property type="term" value="P:phosphorelay signal transduction system"/>
    <property type="evidence" value="ECO:0007669"/>
    <property type="project" value="InterPro"/>
</dbReference>
<dbReference type="InterPro" id="IPR011006">
    <property type="entry name" value="CheY-like_superfamily"/>
</dbReference>
<dbReference type="InterPro" id="IPR001789">
    <property type="entry name" value="Sig_transdc_resp-reg_receiver"/>
</dbReference>
<keyword evidence="7" id="KW-1185">Reference proteome</keyword>
<dbReference type="SUPFAM" id="SSF46894">
    <property type="entry name" value="C-terminal effector domain of the bipartite response regulators"/>
    <property type="match status" value="1"/>
</dbReference>
<feature type="modified residue" description="4-aspartylphosphate" evidence="3">
    <location>
        <position position="61"/>
    </location>
</feature>